<comment type="caution">
    <text evidence="2">The sequence shown here is derived from an EMBL/GenBank/DDBJ whole genome shotgun (WGS) entry which is preliminary data.</text>
</comment>
<dbReference type="AlphaFoldDB" id="A0A5B6VVX1"/>
<dbReference type="EMBL" id="SMMG02000005">
    <property type="protein sequence ID" value="KAA3473243.1"/>
    <property type="molecule type" value="Genomic_DNA"/>
</dbReference>
<name>A0A5B6VVX1_9ROSI</name>
<evidence type="ECO:0000313" key="2">
    <source>
        <dbReference type="EMBL" id="KAA3473243.1"/>
    </source>
</evidence>
<dbReference type="SUPFAM" id="SSF56672">
    <property type="entry name" value="DNA/RNA polymerases"/>
    <property type="match status" value="1"/>
</dbReference>
<dbReference type="OrthoDB" id="128382at2759"/>
<sequence length="103" mass="12046">MLFFMGEPNLVCRLRESFYSLKQSPRAWFEHFSVVIKKFGMKLSEVDHSVFYCHNNYVKCIYLVVYMDDIAITGDNHEGFAKLKNFLGIKVAWSKKKGIIISQ</sequence>
<gene>
    <name evidence="2" type="ORF">EPI10_023639</name>
</gene>
<feature type="domain" description="Reverse transcriptase Ty1/copia-type" evidence="1">
    <location>
        <begin position="6"/>
        <end position="87"/>
    </location>
</feature>
<evidence type="ECO:0000259" key="1">
    <source>
        <dbReference type="Pfam" id="PF07727"/>
    </source>
</evidence>
<dbReference type="InterPro" id="IPR043502">
    <property type="entry name" value="DNA/RNA_pol_sf"/>
</dbReference>
<reference evidence="2" key="1">
    <citation type="submission" date="2019-08" db="EMBL/GenBank/DDBJ databases">
        <authorList>
            <person name="Liu F."/>
        </authorList>
    </citation>
    <scope>NUCLEOTIDE SEQUENCE [LARGE SCALE GENOMIC DNA]</scope>
    <source>
        <strain evidence="2">PA1801</strain>
        <tissue evidence="2">Leaf</tissue>
    </source>
</reference>
<dbReference type="InterPro" id="IPR013103">
    <property type="entry name" value="RVT_2"/>
</dbReference>
<dbReference type="Proteomes" id="UP000325315">
    <property type="component" value="Unassembled WGS sequence"/>
</dbReference>
<accession>A0A5B6VVX1</accession>
<keyword evidence="3" id="KW-1185">Reference proteome</keyword>
<organism evidence="2 3">
    <name type="scientific">Gossypium australe</name>
    <dbReference type="NCBI Taxonomy" id="47621"/>
    <lineage>
        <taxon>Eukaryota</taxon>
        <taxon>Viridiplantae</taxon>
        <taxon>Streptophyta</taxon>
        <taxon>Embryophyta</taxon>
        <taxon>Tracheophyta</taxon>
        <taxon>Spermatophyta</taxon>
        <taxon>Magnoliopsida</taxon>
        <taxon>eudicotyledons</taxon>
        <taxon>Gunneridae</taxon>
        <taxon>Pentapetalae</taxon>
        <taxon>rosids</taxon>
        <taxon>malvids</taxon>
        <taxon>Malvales</taxon>
        <taxon>Malvaceae</taxon>
        <taxon>Malvoideae</taxon>
        <taxon>Gossypium</taxon>
    </lineage>
</organism>
<protein>
    <submittedName>
        <fullName evidence="2">Retrovirus-related Pol polyprotein from transposon TNT 1-94</fullName>
    </submittedName>
</protein>
<proteinExistence type="predicted"/>
<dbReference type="Pfam" id="PF07727">
    <property type="entry name" value="RVT_2"/>
    <property type="match status" value="1"/>
</dbReference>
<evidence type="ECO:0000313" key="3">
    <source>
        <dbReference type="Proteomes" id="UP000325315"/>
    </source>
</evidence>